<evidence type="ECO:0000256" key="10">
    <source>
        <dbReference type="SAM" id="Phobius"/>
    </source>
</evidence>
<dbReference type="GO" id="GO:0005886">
    <property type="term" value="C:plasma membrane"/>
    <property type="evidence" value="ECO:0007669"/>
    <property type="project" value="UniProtKB-SubCell"/>
</dbReference>
<evidence type="ECO:0000256" key="3">
    <source>
        <dbReference type="ARBA" id="ARBA00022448"/>
    </source>
</evidence>
<feature type="transmembrane region" description="Helical" evidence="10">
    <location>
        <begin position="255"/>
        <end position="276"/>
    </location>
</feature>
<feature type="transmembrane region" description="Helical" evidence="10">
    <location>
        <begin position="40"/>
        <end position="62"/>
    </location>
</feature>
<feature type="transmembrane region" description="Helical" evidence="10">
    <location>
        <begin position="190"/>
        <end position="209"/>
    </location>
</feature>
<dbReference type="PANTHER" id="PTHR43057">
    <property type="entry name" value="ARSENITE EFFLUX TRANSPORTER"/>
    <property type="match status" value="1"/>
</dbReference>
<dbReference type="GO" id="GO:0015105">
    <property type="term" value="F:arsenite transmembrane transporter activity"/>
    <property type="evidence" value="ECO:0007669"/>
    <property type="project" value="TreeGrafter"/>
</dbReference>
<dbReference type="Gene3D" id="1.20.1530.20">
    <property type="match status" value="1"/>
</dbReference>
<keyword evidence="4 9" id="KW-1003">Cell membrane</keyword>
<comment type="similarity">
    <text evidence="2 9">Belongs to the arsenical resistance-3 (ACR3) (TC 2.A.59) family.</text>
</comment>
<feature type="transmembrane region" description="Helical" evidence="10">
    <location>
        <begin position="112"/>
        <end position="131"/>
    </location>
</feature>
<evidence type="ECO:0000256" key="8">
    <source>
        <dbReference type="ARBA" id="ARBA00023136"/>
    </source>
</evidence>
<dbReference type="PIRSF" id="PIRSF005508">
    <property type="entry name" value="Acr3"/>
    <property type="match status" value="1"/>
</dbReference>
<organism evidence="11 12">
    <name type="scientific">Desulforhabdus amnigena</name>
    <dbReference type="NCBI Taxonomy" id="40218"/>
    <lineage>
        <taxon>Bacteria</taxon>
        <taxon>Pseudomonadati</taxon>
        <taxon>Thermodesulfobacteriota</taxon>
        <taxon>Syntrophobacteria</taxon>
        <taxon>Syntrophobacterales</taxon>
        <taxon>Syntrophobacteraceae</taxon>
        <taxon>Desulforhabdus</taxon>
    </lineage>
</organism>
<keyword evidence="5 9" id="KW-0812">Transmembrane</keyword>
<keyword evidence="7 9" id="KW-1133">Transmembrane helix</keyword>
<evidence type="ECO:0000256" key="2">
    <source>
        <dbReference type="ARBA" id="ARBA00010110"/>
    </source>
</evidence>
<dbReference type="FunFam" id="1.20.1530.20:FF:000009">
    <property type="entry name" value="Arsenite transporter, ACR3 family"/>
    <property type="match status" value="1"/>
</dbReference>
<feature type="transmembrane region" description="Helical" evidence="10">
    <location>
        <begin position="221"/>
        <end position="243"/>
    </location>
</feature>
<accession>A0A9W6FT21</accession>
<dbReference type="RefSeq" id="WP_281794135.1">
    <property type="nucleotide sequence ID" value="NZ_BSDR01000001.1"/>
</dbReference>
<name>A0A9W6FT21_9BACT</name>
<evidence type="ECO:0000256" key="9">
    <source>
        <dbReference type="PIRNR" id="PIRNR005508"/>
    </source>
</evidence>
<proteinExistence type="inferred from homology"/>
<dbReference type="GO" id="GO:0015104">
    <property type="term" value="F:antimonite transmembrane transporter activity"/>
    <property type="evidence" value="ECO:0007669"/>
    <property type="project" value="TreeGrafter"/>
</dbReference>
<evidence type="ECO:0000256" key="5">
    <source>
        <dbReference type="ARBA" id="ARBA00022692"/>
    </source>
</evidence>
<protein>
    <submittedName>
        <fullName evidence="11">Arsenical-resistance protein</fullName>
    </submittedName>
</protein>
<feature type="transmembrane region" description="Helical" evidence="10">
    <location>
        <begin position="143"/>
        <end position="165"/>
    </location>
</feature>
<dbReference type="GO" id="GO:0046685">
    <property type="term" value="P:response to arsenic-containing substance"/>
    <property type="evidence" value="ECO:0007669"/>
    <property type="project" value="UniProtKB-KW"/>
</dbReference>
<feature type="transmembrane region" description="Helical" evidence="10">
    <location>
        <begin position="82"/>
        <end position="106"/>
    </location>
</feature>
<comment type="caution">
    <text evidence="11">The sequence shown here is derived from an EMBL/GenBank/DDBJ whole genome shotgun (WGS) entry which is preliminary data.</text>
</comment>
<dbReference type="Proteomes" id="UP001144372">
    <property type="component" value="Unassembled WGS sequence"/>
</dbReference>
<evidence type="ECO:0000256" key="7">
    <source>
        <dbReference type="ARBA" id="ARBA00022989"/>
    </source>
</evidence>
<dbReference type="PANTHER" id="PTHR43057:SF1">
    <property type="entry name" value="ARSENICAL-RESISTANCE PROTEIN 3"/>
    <property type="match status" value="1"/>
</dbReference>
<reference evidence="11" key="1">
    <citation type="submission" date="2022-12" db="EMBL/GenBank/DDBJ databases">
        <title>Reference genome sequencing for broad-spectrum identification of bacterial and archaeal isolates by mass spectrometry.</title>
        <authorList>
            <person name="Sekiguchi Y."/>
            <person name="Tourlousse D.M."/>
        </authorList>
    </citation>
    <scope>NUCLEOTIDE SEQUENCE</scope>
    <source>
        <strain evidence="11">ASRB1</strain>
    </source>
</reference>
<evidence type="ECO:0000256" key="1">
    <source>
        <dbReference type="ARBA" id="ARBA00004651"/>
    </source>
</evidence>
<comment type="subcellular location">
    <subcellularLocation>
        <location evidence="1 9">Cell membrane</location>
        <topology evidence="1 9">Multi-pass membrane protein</topology>
    </subcellularLocation>
</comment>
<evidence type="ECO:0000256" key="4">
    <source>
        <dbReference type="ARBA" id="ARBA00022475"/>
    </source>
</evidence>
<feature type="transmembrane region" description="Helical" evidence="10">
    <location>
        <begin position="288"/>
        <end position="311"/>
    </location>
</feature>
<feature type="transmembrane region" description="Helical" evidence="10">
    <location>
        <begin position="12"/>
        <end position="34"/>
    </location>
</feature>
<evidence type="ECO:0000313" key="11">
    <source>
        <dbReference type="EMBL" id="GLI34729.1"/>
    </source>
</evidence>
<keyword evidence="6" id="KW-0059">Arsenical resistance</keyword>
<dbReference type="EMBL" id="BSDR01000001">
    <property type="protein sequence ID" value="GLI34729.1"/>
    <property type="molecule type" value="Genomic_DNA"/>
</dbReference>
<dbReference type="InterPro" id="IPR004706">
    <property type="entry name" value="Arsenical-R_Acr3"/>
</dbReference>
<dbReference type="InterPro" id="IPR038770">
    <property type="entry name" value="Na+/solute_symporter_sf"/>
</dbReference>
<dbReference type="NCBIfam" id="TIGR00832">
    <property type="entry name" value="acr3"/>
    <property type="match status" value="1"/>
</dbReference>
<keyword evidence="3 9" id="KW-0813">Transport</keyword>
<keyword evidence="12" id="KW-1185">Reference proteome</keyword>
<sequence length="393" mass="43737">MVQSVSRRLSFLDRYLTLWIFLAMFIGVGGGWLYPAIKNVINYFQVGTTNIPIAIGLILMMYPPLAKVKYEELGQVFRNVRVLTLSLVQNWIIGPILMFLLAITFLSGHHEYMVGLILIGLARCIAMVIVWNDLAGGDTEYCAGLVAFNSIFQVLFFSVYAYIFITVLPKWIGMTGAVVDISMGQIAESVFIYLGIPFIAGMISRLVGLKTKGREWYEKRYIPRISPITLIALLFTILVMFSLKGEYIVELPLDVIRIAIPLCIYFVVMFLFSFYMSRKAGATYGQSATLSFTAASNNFELAIAVAIAVFGVNSGQAFAAVIGPLVEVPVLISLVNVALRFKLKYFTPSVCAVCRREATDFNLSRCRRGEDEVLLCPTCLDDSSHPQHGKTGR</sequence>
<dbReference type="InterPro" id="IPR002657">
    <property type="entry name" value="BilAc:Na_symport/Acr3"/>
</dbReference>
<dbReference type="AlphaFoldDB" id="A0A9W6FT21"/>
<evidence type="ECO:0000313" key="12">
    <source>
        <dbReference type="Proteomes" id="UP001144372"/>
    </source>
</evidence>
<dbReference type="Pfam" id="PF01758">
    <property type="entry name" value="SBF"/>
    <property type="match status" value="1"/>
</dbReference>
<keyword evidence="8 9" id="KW-0472">Membrane</keyword>
<evidence type="ECO:0000256" key="6">
    <source>
        <dbReference type="ARBA" id="ARBA00022849"/>
    </source>
</evidence>
<feature type="transmembrane region" description="Helical" evidence="10">
    <location>
        <begin position="317"/>
        <end position="339"/>
    </location>
</feature>
<gene>
    <name evidence="11" type="primary">acr3</name>
    <name evidence="11" type="ORF">DAMNIGENAA_21620</name>
</gene>
<dbReference type="GO" id="GO:0015297">
    <property type="term" value="F:antiporter activity"/>
    <property type="evidence" value="ECO:0007669"/>
    <property type="project" value="UniProtKB-UniRule"/>
</dbReference>